<proteinExistence type="predicted"/>
<evidence type="ECO:0000313" key="1">
    <source>
        <dbReference type="EMBL" id="SDC72213.1"/>
    </source>
</evidence>
<name>A0A1G6NW99_9BACT</name>
<sequence length="64" mass="7684">MVDKKELKEKIDKLPENTLEEISDYIDFIMFKKHNKIQDITKASEKSLAKDWLTKEEDEAWKNL</sequence>
<accession>A0A1G6NW99</accession>
<protein>
    <submittedName>
        <fullName evidence="2">DUF2281 domain-containing protein</fullName>
    </submittedName>
</protein>
<keyword evidence="3" id="KW-1185">Reference proteome</keyword>
<reference evidence="1 3" key="1">
    <citation type="submission" date="2016-10" db="EMBL/GenBank/DDBJ databases">
        <authorList>
            <person name="de Groot N.N."/>
        </authorList>
    </citation>
    <scope>NUCLEOTIDE SEQUENCE [LARGE SCALE GENOMIC DNA]</scope>
    <source>
        <strain evidence="1 3">WG14</strain>
    </source>
</reference>
<dbReference type="Proteomes" id="UP000297288">
    <property type="component" value="Unassembled WGS sequence"/>
</dbReference>
<dbReference type="EMBL" id="FMYV01000006">
    <property type="protein sequence ID" value="SDC72213.1"/>
    <property type="molecule type" value="Genomic_DNA"/>
</dbReference>
<dbReference type="STRING" id="28234.SAMN04488588_1689"/>
<dbReference type="Proteomes" id="UP000199322">
    <property type="component" value="Unassembled WGS sequence"/>
</dbReference>
<dbReference type="EMBL" id="SRME01000008">
    <property type="protein sequence ID" value="TGG86757.1"/>
    <property type="molecule type" value="Genomic_DNA"/>
</dbReference>
<dbReference type="AlphaFoldDB" id="A0A1G6NW99"/>
<gene>
    <name evidence="2" type="ORF">E4650_09710</name>
    <name evidence="1" type="ORF">SAMN04488588_1689</name>
</gene>
<evidence type="ECO:0000313" key="3">
    <source>
        <dbReference type="Proteomes" id="UP000199322"/>
    </source>
</evidence>
<evidence type="ECO:0000313" key="2">
    <source>
        <dbReference type="EMBL" id="TGG86757.1"/>
    </source>
</evidence>
<reference evidence="2 4" key="2">
    <citation type="submission" date="2019-04" db="EMBL/GenBank/DDBJ databases">
        <title>Draft genome sequence data and analysis of a Fermenting Bacterium, Geotoga petraea strain HO-Geo1, isolated from heavy-oil petroleum reservoir in Russia.</title>
        <authorList>
            <person name="Grouzdev D.S."/>
            <person name="Semenova E.M."/>
            <person name="Sokolova D.S."/>
            <person name="Tourova T.P."/>
            <person name="Poltaraus A.B."/>
            <person name="Nazina T.N."/>
        </authorList>
    </citation>
    <scope>NUCLEOTIDE SEQUENCE [LARGE SCALE GENOMIC DNA]</scope>
    <source>
        <strain evidence="2 4">HO-Geo1</strain>
    </source>
</reference>
<organism evidence="1 3">
    <name type="scientific">Geotoga petraea</name>
    <dbReference type="NCBI Taxonomy" id="28234"/>
    <lineage>
        <taxon>Bacteria</taxon>
        <taxon>Thermotogati</taxon>
        <taxon>Thermotogota</taxon>
        <taxon>Thermotogae</taxon>
        <taxon>Petrotogales</taxon>
        <taxon>Petrotogaceae</taxon>
        <taxon>Geotoga</taxon>
    </lineage>
</organism>
<dbReference type="OrthoDB" id="1551459at2"/>
<dbReference type="RefSeq" id="WP_091404759.1">
    <property type="nucleotide sequence ID" value="NZ_FMYV01000006.1"/>
</dbReference>
<evidence type="ECO:0000313" key="4">
    <source>
        <dbReference type="Proteomes" id="UP000297288"/>
    </source>
</evidence>